<accession>A0A653DEJ4</accession>
<evidence type="ECO:0000313" key="8">
    <source>
        <dbReference type="EMBL" id="VEN58610.1"/>
    </source>
</evidence>
<dbReference type="Pfam" id="PF00135">
    <property type="entry name" value="COesterase"/>
    <property type="match status" value="1"/>
</dbReference>
<proteinExistence type="inferred from homology"/>
<dbReference type="EMBL" id="CAACVG010011669">
    <property type="protein sequence ID" value="VEN58610.1"/>
    <property type="molecule type" value="Genomic_DNA"/>
</dbReference>
<evidence type="ECO:0000256" key="1">
    <source>
        <dbReference type="ARBA" id="ARBA00005964"/>
    </source>
</evidence>
<evidence type="ECO:0000256" key="5">
    <source>
        <dbReference type="ARBA" id="ARBA00023180"/>
    </source>
</evidence>
<dbReference type="PROSITE" id="PS00122">
    <property type="entry name" value="CARBOXYLESTERASE_B_1"/>
    <property type="match status" value="1"/>
</dbReference>
<dbReference type="InterPro" id="IPR019819">
    <property type="entry name" value="Carboxylesterase_B_CS"/>
</dbReference>
<organism evidence="8 9">
    <name type="scientific">Callosobruchus maculatus</name>
    <name type="common">Southern cowpea weevil</name>
    <name type="synonym">Pulse bruchid</name>
    <dbReference type="NCBI Taxonomy" id="64391"/>
    <lineage>
        <taxon>Eukaryota</taxon>
        <taxon>Metazoa</taxon>
        <taxon>Ecdysozoa</taxon>
        <taxon>Arthropoda</taxon>
        <taxon>Hexapoda</taxon>
        <taxon>Insecta</taxon>
        <taxon>Pterygota</taxon>
        <taxon>Neoptera</taxon>
        <taxon>Endopterygota</taxon>
        <taxon>Coleoptera</taxon>
        <taxon>Polyphaga</taxon>
        <taxon>Cucujiformia</taxon>
        <taxon>Chrysomeloidea</taxon>
        <taxon>Chrysomelidae</taxon>
        <taxon>Bruchinae</taxon>
        <taxon>Bruchini</taxon>
        <taxon>Callosobruchus</taxon>
    </lineage>
</organism>
<feature type="signal peptide" evidence="6">
    <location>
        <begin position="1"/>
        <end position="19"/>
    </location>
</feature>
<evidence type="ECO:0000256" key="6">
    <source>
        <dbReference type="RuleBase" id="RU361235"/>
    </source>
</evidence>
<dbReference type="Gene3D" id="3.40.50.1820">
    <property type="entry name" value="alpha/beta hydrolase"/>
    <property type="match status" value="1"/>
</dbReference>
<reference evidence="8 9" key="1">
    <citation type="submission" date="2019-01" db="EMBL/GenBank/DDBJ databases">
        <authorList>
            <person name="Sayadi A."/>
        </authorList>
    </citation>
    <scope>NUCLEOTIDE SEQUENCE [LARGE SCALE GENOMIC DNA]</scope>
</reference>
<evidence type="ECO:0000313" key="9">
    <source>
        <dbReference type="Proteomes" id="UP000410492"/>
    </source>
</evidence>
<keyword evidence="3 6" id="KW-0378">Hydrolase</keyword>
<dbReference type="OrthoDB" id="19653at2759"/>
<keyword evidence="5" id="KW-0325">Glycoprotein</keyword>
<keyword evidence="9" id="KW-1185">Reference proteome</keyword>
<evidence type="ECO:0000256" key="2">
    <source>
        <dbReference type="ARBA" id="ARBA00022487"/>
    </source>
</evidence>
<dbReference type="PROSITE" id="PS00941">
    <property type="entry name" value="CARBOXYLESTERASE_B_2"/>
    <property type="match status" value="1"/>
</dbReference>
<gene>
    <name evidence="8" type="ORF">CALMAC_LOCUS16921</name>
</gene>
<name>A0A653DEJ4_CALMS</name>
<dbReference type="GO" id="GO:0052689">
    <property type="term" value="F:carboxylic ester hydrolase activity"/>
    <property type="evidence" value="ECO:0007669"/>
    <property type="project" value="UniProtKB-KW"/>
</dbReference>
<dbReference type="InterPro" id="IPR002018">
    <property type="entry name" value="CarbesteraseB"/>
</dbReference>
<dbReference type="PANTHER" id="PTHR43142">
    <property type="entry name" value="CARBOXYLIC ESTER HYDROLASE"/>
    <property type="match status" value="1"/>
</dbReference>
<comment type="similarity">
    <text evidence="1 6">Belongs to the type-B carboxylesterase/lipase family.</text>
</comment>
<dbReference type="PANTHER" id="PTHR43142:SF1">
    <property type="entry name" value="CARBOXYLIC ESTER HYDROLASE"/>
    <property type="match status" value="1"/>
</dbReference>
<keyword evidence="4" id="KW-1015">Disulfide bond</keyword>
<dbReference type="InterPro" id="IPR029058">
    <property type="entry name" value="AB_hydrolase_fold"/>
</dbReference>
<keyword evidence="2" id="KW-0719">Serine esterase</keyword>
<dbReference type="InterPro" id="IPR019826">
    <property type="entry name" value="Carboxylesterase_B_AS"/>
</dbReference>
<evidence type="ECO:0000259" key="7">
    <source>
        <dbReference type="Pfam" id="PF00135"/>
    </source>
</evidence>
<dbReference type="AlphaFoldDB" id="A0A653DEJ4"/>
<sequence>MLIKIIAVVWSLTFLQVLASPSSDQPGDDPGLYVTLNEPKNSTIKGSLLTSFLGRYYYAFRDVPYAMPPVGKRRFKEPEPVEAWKGVYTATESTKMCTQNIYNFTENTKMGTQSGAVITGDEDCLYLNVYTPVNAKNTTKRLPVFFWIHGGGFVIGSGGYDRQNPYYFMDEEIVVVTINYRLGILGFLSTEDSVIPANLGLRDQWLALEWTRANIDRFGGDFENIVIGGESAGAASVGYHVLGIEQKQIFSGAFMASGTCMSTWAYQEKPKERALKVARKLDKHFDSTDSASILALLQNVTSESLLGNCSEEQSYVDWVSVLPNDKYGYRPPTDAIDTQVFLLVPILLGFNSEESLCPLSTGNTTGDFWKRAKELDDDPSQILGVLKVGQQNATQLGIELRKLYTNGLFVDDIPALVRYMSDYRFVTATTKHARMASHFVPTYLYEFSFKSSTAQNSTVPGINGTCHAEDLRFYWKNAFFPIPEKEWIVTRKFVRIISNFVKYKRPMPIPDRGDPDPLFENATWPGVRPNDIVYMNFGEHFKLERNPRNFSTIEAFLDKHLVQPIYVY</sequence>
<feature type="chain" id="PRO_5031591061" description="Carboxylic ester hydrolase" evidence="6">
    <location>
        <begin position="20"/>
        <end position="568"/>
    </location>
</feature>
<protein>
    <recommendedName>
        <fullName evidence="6">Carboxylic ester hydrolase</fullName>
        <ecNumber evidence="6">3.1.1.-</ecNumber>
    </recommendedName>
</protein>
<keyword evidence="6" id="KW-0732">Signal</keyword>
<dbReference type="SUPFAM" id="SSF53474">
    <property type="entry name" value="alpha/beta-Hydrolases"/>
    <property type="match status" value="1"/>
</dbReference>
<evidence type="ECO:0000256" key="3">
    <source>
        <dbReference type="ARBA" id="ARBA00022801"/>
    </source>
</evidence>
<evidence type="ECO:0000256" key="4">
    <source>
        <dbReference type="ARBA" id="ARBA00023157"/>
    </source>
</evidence>
<dbReference type="Proteomes" id="UP000410492">
    <property type="component" value="Unassembled WGS sequence"/>
</dbReference>
<feature type="domain" description="Carboxylesterase type B" evidence="7">
    <location>
        <begin position="41"/>
        <end position="548"/>
    </location>
</feature>
<dbReference type="EC" id="3.1.1.-" evidence="6"/>